<evidence type="ECO:0000313" key="3">
    <source>
        <dbReference type="Proteomes" id="UP001165367"/>
    </source>
</evidence>
<organism evidence="2 3">
    <name type="scientific">Terrimonas ginsenosidimutans</name>
    <dbReference type="NCBI Taxonomy" id="2908004"/>
    <lineage>
        <taxon>Bacteria</taxon>
        <taxon>Pseudomonadati</taxon>
        <taxon>Bacteroidota</taxon>
        <taxon>Chitinophagia</taxon>
        <taxon>Chitinophagales</taxon>
        <taxon>Chitinophagaceae</taxon>
        <taxon>Terrimonas</taxon>
    </lineage>
</organism>
<dbReference type="RefSeq" id="WP_237869003.1">
    <property type="nucleotide sequence ID" value="NZ_JAKLTR010000002.1"/>
</dbReference>
<dbReference type="SUPFAM" id="SSF56925">
    <property type="entry name" value="OMPA-like"/>
    <property type="match status" value="1"/>
</dbReference>
<gene>
    <name evidence="2" type="ORF">LZZ85_04815</name>
</gene>
<keyword evidence="3" id="KW-1185">Reference proteome</keyword>
<proteinExistence type="predicted"/>
<evidence type="ECO:0000259" key="1">
    <source>
        <dbReference type="Pfam" id="PF19573"/>
    </source>
</evidence>
<feature type="domain" description="DUF6089" evidence="1">
    <location>
        <begin position="2"/>
        <end position="200"/>
    </location>
</feature>
<reference evidence="2" key="1">
    <citation type="submission" date="2022-01" db="EMBL/GenBank/DDBJ databases">
        <authorList>
            <person name="Jo J.-H."/>
            <person name="Im W.-T."/>
        </authorList>
    </citation>
    <scope>NUCLEOTIDE SEQUENCE</scope>
    <source>
        <strain evidence="2">NA20</strain>
    </source>
</reference>
<dbReference type="InterPro" id="IPR045743">
    <property type="entry name" value="DUF6089"/>
</dbReference>
<dbReference type="EMBL" id="JAKLTR010000002">
    <property type="protein sequence ID" value="MCG2613587.1"/>
    <property type="molecule type" value="Genomic_DNA"/>
</dbReference>
<sequence>MKRILSLIFLVLICKFTFAQRFHLGVFGGLAAYNGDLTDKIFPRKVTNGAIGITGNYEITDNFMLRAGFTFARVGGADRFSDDTVRQARNLNFETAITEFSLVGQYYLLNLYDNKFTPYAFAGLALYRFNPYTYSGSTQKVYLRPLGTEGQGIPGYGREYKLTQLAIPFGGGVKYAITNNLHLGLEGGLRVLFTDHLDDVSGNYADPADLLAYRSQLSVDLAYRGDELPGGAPTSPGKNAARGGSKYKDFYYFTGLHLTLRINNNNAWNGSGNSKSVRCPQVY</sequence>
<name>A0ABS9KMN6_9BACT</name>
<protein>
    <submittedName>
        <fullName evidence="2">DUF6089 family protein</fullName>
    </submittedName>
</protein>
<accession>A0ABS9KMN6</accession>
<dbReference type="Pfam" id="PF19573">
    <property type="entry name" value="DUF6089"/>
    <property type="match status" value="1"/>
</dbReference>
<comment type="caution">
    <text evidence="2">The sequence shown here is derived from an EMBL/GenBank/DDBJ whole genome shotgun (WGS) entry which is preliminary data.</text>
</comment>
<dbReference type="Gene3D" id="2.40.160.20">
    <property type="match status" value="1"/>
</dbReference>
<dbReference type="Proteomes" id="UP001165367">
    <property type="component" value="Unassembled WGS sequence"/>
</dbReference>
<evidence type="ECO:0000313" key="2">
    <source>
        <dbReference type="EMBL" id="MCG2613587.1"/>
    </source>
</evidence>
<dbReference type="InterPro" id="IPR011250">
    <property type="entry name" value="OMP/PagP_B-barrel"/>
</dbReference>